<name>A0ABV0YUC2_9TELE</name>
<protein>
    <submittedName>
        <fullName evidence="2">Uncharacterized protein</fullName>
    </submittedName>
</protein>
<dbReference type="EMBL" id="JAHRIP010042480">
    <property type="protein sequence ID" value="MEQ2297401.1"/>
    <property type="molecule type" value="Genomic_DNA"/>
</dbReference>
<feature type="non-terminal residue" evidence="2">
    <location>
        <position position="1"/>
    </location>
</feature>
<evidence type="ECO:0000256" key="1">
    <source>
        <dbReference type="SAM" id="Phobius"/>
    </source>
</evidence>
<evidence type="ECO:0000313" key="2">
    <source>
        <dbReference type="EMBL" id="MEQ2297401.1"/>
    </source>
</evidence>
<keyword evidence="3" id="KW-1185">Reference proteome</keyword>
<accession>A0ABV0YUC2</accession>
<evidence type="ECO:0000313" key="3">
    <source>
        <dbReference type="Proteomes" id="UP001469553"/>
    </source>
</evidence>
<organism evidence="2 3">
    <name type="scientific">Ameca splendens</name>
    <dbReference type="NCBI Taxonomy" id="208324"/>
    <lineage>
        <taxon>Eukaryota</taxon>
        <taxon>Metazoa</taxon>
        <taxon>Chordata</taxon>
        <taxon>Craniata</taxon>
        <taxon>Vertebrata</taxon>
        <taxon>Euteleostomi</taxon>
        <taxon>Actinopterygii</taxon>
        <taxon>Neopterygii</taxon>
        <taxon>Teleostei</taxon>
        <taxon>Neoteleostei</taxon>
        <taxon>Acanthomorphata</taxon>
        <taxon>Ovalentaria</taxon>
        <taxon>Atherinomorphae</taxon>
        <taxon>Cyprinodontiformes</taxon>
        <taxon>Goodeidae</taxon>
        <taxon>Ameca</taxon>
    </lineage>
</organism>
<feature type="transmembrane region" description="Helical" evidence="1">
    <location>
        <begin position="108"/>
        <end position="128"/>
    </location>
</feature>
<sequence>AAAQLLLISEQSAWASKGEENQREASARCLTNVEQFLLKLLWILCFLLTHAMFYRVWRFKSRRFGFSHRGEDLFLPSVLKALSPEIPILPADPVLVPDHLTLGIFNKLLKCCLGFLVVASCPLLPRIISLFERLFLLLLNLFLVILKKIRIISLKTLTTSHSHDPKASGVKKVYHQNPCKLGELVFHLKKRREDVRQKGEKQKNKEVHSSLLHPPAKLSHRGEDLFLPSVLKALSPEIPILPADPVLVPDRLTLAIFNKLLKRCLGFLVVVFSESYSNPL</sequence>
<reference evidence="2 3" key="1">
    <citation type="submission" date="2021-06" db="EMBL/GenBank/DDBJ databases">
        <authorList>
            <person name="Palmer J.M."/>
        </authorList>
    </citation>
    <scope>NUCLEOTIDE SEQUENCE [LARGE SCALE GENOMIC DNA]</scope>
    <source>
        <strain evidence="2 3">AS_MEX2019</strain>
        <tissue evidence="2">Muscle</tissue>
    </source>
</reference>
<feature type="transmembrane region" description="Helical" evidence="1">
    <location>
        <begin position="40"/>
        <end position="57"/>
    </location>
</feature>
<gene>
    <name evidence="2" type="ORF">AMECASPLE_034401</name>
</gene>
<proteinExistence type="predicted"/>
<dbReference type="Proteomes" id="UP001469553">
    <property type="component" value="Unassembled WGS sequence"/>
</dbReference>
<comment type="caution">
    <text evidence="2">The sequence shown here is derived from an EMBL/GenBank/DDBJ whole genome shotgun (WGS) entry which is preliminary data.</text>
</comment>
<keyword evidence="1" id="KW-0812">Transmembrane</keyword>
<keyword evidence="1" id="KW-1133">Transmembrane helix</keyword>
<keyword evidence="1" id="KW-0472">Membrane</keyword>